<dbReference type="Proteomes" id="UP000281955">
    <property type="component" value="Unassembled WGS sequence"/>
</dbReference>
<comment type="caution">
    <text evidence="2">The sequence shown here is derived from an EMBL/GenBank/DDBJ whole genome shotgun (WGS) entry which is preliminary data.</text>
</comment>
<sequence>MRLAVATTRGQGERPGDFSHTVDGELVMLGLVCATDTRNPDSGGCGCGRAFSGFASHRATTTAEIRELDISDEDLVIAVRAALEAHGWLRWLPDDECEQMVCAVVGQLLEVGRAFPVGTLVGRRLDDLVVRGLPEEVTR</sequence>
<keyword evidence="3" id="KW-1185">Reference proteome</keyword>
<dbReference type="EMBL" id="RBWV01000013">
    <property type="protein sequence ID" value="RKS72405.1"/>
    <property type="molecule type" value="Genomic_DNA"/>
</dbReference>
<dbReference type="RefSeq" id="WP_121193959.1">
    <property type="nucleotide sequence ID" value="NZ_RBWV01000013.1"/>
</dbReference>
<dbReference type="InParanoid" id="A0A420XMF6"/>
<dbReference type="OrthoDB" id="3476326at2"/>
<evidence type="ECO:0000259" key="1">
    <source>
        <dbReference type="Pfam" id="PF24831"/>
    </source>
</evidence>
<accession>A0A420XMF6</accession>
<name>A0A420XMF6_9ACTN</name>
<evidence type="ECO:0000313" key="2">
    <source>
        <dbReference type="EMBL" id="RKS72405.1"/>
    </source>
</evidence>
<reference evidence="2 3" key="1">
    <citation type="submission" date="2018-10" db="EMBL/GenBank/DDBJ databases">
        <title>Genomic Encyclopedia of Archaeal and Bacterial Type Strains, Phase II (KMG-II): from individual species to whole genera.</title>
        <authorList>
            <person name="Goeker M."/>
        </authorList>
    </citation>
    <scope>NUCLEOTIDE SEQUENCE [LARGE SCALE GENOMIC DNA]</scope>
    <source>
        <strain evidence="2 3">RP-AC37</strain>
    </source>
</reference>
<feature type="domain" description="DUF7715" evidence="1">
    <location>
        <begin position="1"/>
        <end position="132"/>
    </location>
</feature>
<proteinExistence type="predicted"/>
<dbReference type="Pfam" id="PF24831">
    <property type="entry name" value="DUF7715"/>
    <property type="match status" value="1"/>
</dbReference>
<dbReference type="AlphaFoldDB" id="A0A420XMF6"/>
<evidence type="ECO:0000313" key="3">
    <source>
        <dbReference type="Proteomes" id="UP000281955"/>
    </source>
</evidence>
<dbReference type="InterPro" id="IPR056132">
    <property type="entry name" value="DUF7715"/>
</dbReference>
<gene>
    <name evidence="2" type="ORF">CLV35_2649</name>
</gene>
<organism evidence="2 3">
    <name type="scientific">Motilibacter peucedani</name>
    <dbReference type="NCBI Taxonomy" id="598650"/>
    <lineage>
        <taxon>Bacteria</taxon>
        <taxon>Bacillati</taxon>
        <taxon>Actinomycetota</taxon>
        <taxon>Actinomycetes</taxon>
        <taxon>Motilibacterales</taxon>
        <taxon>Motilibacteraceae</taxon>
        <taxon>Motilibacter</taxon>
    </lineage>
</organism>
<protein>
    <recommendedName>
        <fullName evidence="1">DUF7715 domain-containing protein</fullName>
    </recommendedName>
</protein>